<dbReference type="GO" id="GO:0046873">
    <property type="term" value="F:metal ion transmembrane transporter activity"/>
    <property type="evidence" value="ECO:0007669"/>
    <property type="project" value="InterPro"/>
</dbReference>
<keyword evidence="4" id="KW-0472">Membrane</keyword>
<evidence type="ECO:0000313" key="6">
    <source>
        <dbReference type="Proteomes" id="UP000244809"/>
    </source>
</evidence>
<organism evidence="5 6">
    <name type="scientific">Burkholderia cenocepacia</name>
    <dbReference type="NCBI Taxonomy" id="95486"/>
    <lineage>
        <taxon>Bacteria</taxon>
        <taxon>Pseudomonadati</taxon>
        <taxon>Pseudomonadota</taxon>
        <taxon>Betaproteobacteria</taxon>
        <taxon>Burkholderiales</taxon>
        <taxon>Burkholderiaceae</taxon>
        <taxon>Burkholderia</taxon>
        <taxon>Burkholderia cepacia complex</taxon>
    </lineage>
</organism>
<dbReference type="GO" id="GO:0016020">
    <property type="term" value="C:membrane"/>
    <property type="evidence" value="ECO:0007669"/>
    <property type="project" value="UniProtKB-SubCell"/>
</dbReference>
<evidence type="ECO:0000256" key="4">
    <source>
        <dbReference type="ARBA" id="ARBA00023136"/>
    </source>
</evidence>
<proteinExistence type="predicted"/>
<comment type="subcellular location">
    <subcellularLocation>
        <location evidence="1">Membrane</location>
        <topology evidence="1">Multi-pass membrane protein</topology>
    </subcellularLocation>
</comment>
<name>A0AAD0J346_9BURK</name>
<sequence length="86" mass="9065">MQYERASRDLQPALPDFQAVAFVGTMAGQMIMRGFVGCRSLARAHGLVTTTPAFVAVGMGGDSIRARVIDQVVLSVALPVSMLALA</sequence>
<gene>
    <name evidence="5" type="ORF">B9Z07_14335</name>
</gene>
<reference evidence="5 6" key="1">
    <citation type="submission" date="2017-04" db="EMBL/GenBank/DDBJ databases">
        <title>Complete genome sequence of Burkholderia cenocepacia PC184 Midwest clone.</title>
        <authorList>
            <person name="Mulks M.H."/>
            <person name="Cooper V.S."/>
        </authorList>
    </citation>
    <scope>NUCLEOTIDE SEQUENCE [LARGE SCALE GENOMIC DNA]</scope>
    <source>
        <strain evidence="5 6">PC184 Mulks</strain>
    </source>
</reference>
<evidence type="ECO:0000256" key="1">
    <source>
        <dbReference type="ARBA" id="ARBA00004141"/>
    </source>
</evidence>
<dbReference type="Pfam" id="PF01566">
    <property type="entry name" value="Nramp"/>
    <property type="match status" value="1"/>
</dbReference>
<protein>
    <submittedName>
        <fullName evidence="5">Manganese transporter</fullName>
    </submittedName>
</protein>
<evidence type="ECO:0000256" key="3">
    <source>
        <dbReference type="ARBA" id="ARBA00022989"/>
    </source>
</evidence>
<accession>A0AAD0J346</accession>
<keyword evidence="2" id="KW-0812">Transmembrane</keyword>
<keyword evidence="3" id="KW-1133">Transmembrane helix</keyword>
<dbReference type="AlphaFoldDB" id="A0AAD0J346"/>
<dbReference type="Proteomes" id="UP000244809">
    <property type="component" value="Chromosome 2"/>
</dbReference>
<dbReference type="InterPro" id="IPR001046">
    <property type="entry name" value="NRAMP_fam"/>
</dbReference>
<evidence type="ECO:0000313" key="5">
    <source>
        <dbReference type="EMBL" id="AWG30093.1"/>
    </source>
</evidence>
<dbReference type="EMBL" id="CP021068">
    <property type="protein sequence ID" value="AWG30093.1"/>
    <property type="molecule type" value="Genomic_DNA"/>
</dbReference>
<evidence type="ECO:0000256" key="2">
    <source>
        <dbReference type="ARBA" id="ARBA00022692"/>
    </source>
</evidence>